<name>A0ABR3DLC5_NEUIN</name>
<evidence type="ECO:0008006" key="4">
    <source>
        <dbReference type="Google" id="ProtNLM"/>
    </source>
</evidence>
<evidence type="ECO:0000313" key="2">
    <source>
        <dbReference type="EMBL" id="KAL0473469.1"/>
    </source>
</evidence>
<evidence type="ECO:0000256" key="1">
    <source>
        <dbReference type="SAM" id="SignalP"/>
    </source>
</evidence>
<protein>
    <recommendedName>
        <fullName evidence="4">Secreted protein</fullName>
    </recommendedName>
</protein>
<accession>A0ABR3DLC5</accession>
<feature type="signal peptide" evidence="1">
    <location>
        <begin position="1"/>
        <end position="31"/>
    </location>
</feature>
<gene>
    <name evidence="2" type="ORF">QR685DRAFT_175874</name>
</gene>
<proteinExistence type="predicted"/>
<feature type="chain" id="PRO_5047128919" description="Secreted protein" evidence="1">
    <location>
        <begin position="32"/>
        <end position="144"/>
    </location>
</feature>
<keyword evidence="1" id="KW-0732">Signal</keyword>
<sequence length="144" mass="16309">MPLRLPFLICKQTLITSFCAILCGSVQNVSLAPLNMCRYRRDERVKVTKGRCSRCRPLPPSFFCHYFFPPAKLLKITPSLAPSTPAVHHHRQSRSLPFLGCRLFFGESSCLSPRGGFWIAFPFLPASILTPTLALSFSWKVFLF</sequence>
<reference evidence="2 3" key="1">
    <citation type="submission" date="2023-09" db="EMBL/GenBank/DDBJ databases">
        <title>Multi-omics analysis of a traditional fermented food reveals byproduct-associated fungal strains for waste-to-food upcycling.</title>
        <authorList>
            <consortium name="Lawrence Berkeley National Laboratory"/>
            <person name="Rekdal V.M."/>
            <person name="Villalobos-Escobedo J.M."/>
            <person name="Rodriguez-Valeron N."/>
            <person name="Garcia M.O."/>
            <person name="Vasquez D.P."/>
            <person name="Damayanti I."/>
            <person name="Sorensen P.M."/>
            <person name="Baidoo E.E."/>
            <person name="De Carvalho A.C."/>
            <person name="Riley R."/>
            <person name="Lipzen A."/>
            <person name="He G."/>
            <person name="Yan M."/>
            <person name="Haridas S."/>
            <person name="Daum C."/>
            <person name="Yoshinaga Y."/>
            <person name="Ng V."/>
            <person name="Grigoriev I.V."/>
            <person name="Munk R."/>
            <person name="Nuraida L."/>
            <person name="Wijaya C.H."/>
            <person name="Morales P.-C."/>
            <person name="Keasling J.D."/>
        </authorList>
    </citation>
    <scope>NUCLEOTIDE SEQUENCE [LARGE SCALE GENOMIC DNA]</scope>
    <source>
        <strain evidence="2 3">FGSC 2613</strain>
    </source>
</reference>
<organism evidence="2 3">
    <name type="scientific">Neurospora intermedia</name>
    <dbReference type="NCBI Taxonomy" id="5142"/>
    <lineage>
        <taxon>Eukaryota</taxon>
        <taxon>Fungi</taxon>
        <taxon>Dikarya</taxon>
        <taxon>Ascomycota</taxon>
        <taxon>Pezizomycotina</taxon>
        <taxon>Sordariomycetes</taxon>
        <taxon>Sordariomycetidae</taxon>
        <taxon>Sordariales</taxon>
        <taxon>Sordariaceae</taxon>
        <taxon>Neurospora</taxon>
    </lineage>
</organism>
<dbReference type="Proteomes" id="UP001451303">
    <property type="component" value="Unassembled WGS sequence"/>
</dbReference>
<evidence type="ECO:0000313" key="3">
    <source>
        <dbReference type="Proteomes" id="UP001451303"/>
    </source>
</evidence>
<comment type="caution">
    <text evidence="2">The sequence shown here is derived from an EMBL/GenBank/DDBJ whole genome shotgun (WGS) entry which is preliminary data.</text>
</comment>
<keyword evidence="3" id="KW-1185">Reference proteome</keyword>
<dbReference type="EMBL" id="JAVLET010000002">
    <property type="protein sequence ID" value="KAL0473469.1"/>
    <property type="molecule type" value="Genomic_DNA"/>
</dbReference>